<dbReference type="KEGG" id="nod:FOH10_00285"/>
<evidence type="ECO:0000256" key="2">
    <source>
        <dbReference type="ARBA" id="ARBA00093450"/>
    </source>
</evidence>
<gene>
    <name evidence="5" type="ORF">FOH10_00285</name>
</gene>
<dbReference type="EMBL" id="CP041695">
    <property type="protein sequence ID" value="QDP77406.1"/>
    <property type="molecule type" value="Genomic_DNA"/>
</dbReference>
<evidence type="ECO:0000256" key="4">
    <source>
        <dbReference type="SAM" id="MobiDB-lite"/>
    </source>
</evidence>
<keyword evidence="1 3" id="KW-0547">Nucleotide-binding</keyword>
<accession>A0A516NES3</accession>
<dbReference type="OrthoDB" id="9801447at2"/>
<dbReference type="GO" id="GO:0000166">
    <property type="term" value="F:nucleotide binding"/>
    <property type="evidence" value="ECO:0007669"/>
    <property type="project" value="UniProtKB-UniRule"/>
</dbReference>
<feature type="region of interest" description="Disordered" evidence="4">
    <location>
        <begin position="1"/>
        <end position="53"/>
    </location>
</feature>
<dbReference type="Proteomes" id="UP000317039">
    <property type="component" value="Chromosome"/>
</dbReference>
<comment type="function">
    <text evidence="3">Nucleotide-binding protein.</text>
</comment>
<evidence type="ECO:0000256" key="1">
    <source>
        <dbReference type="ARBA" id="ARBA00022741"/>
    </source>
</evidence>
<dbReference type="AlphaFoldDB" id="A0A516NES3"/>
<evidence type="ECO:0000313" key="6">
    <source>
        <dbReference type="Proteomes" id="UP000317039"/>
    </source>
</evidence>
<comment type="similarity">
    <text evidence="2 3">Belongs to the YajQ family.</text>
</comment>
<evidence type="ECO:0000256" key="3">
    <source>
        <dbReference type="HAMAP-Rule" id="MF_00632"/>
    </source>
</evidence>
<dbReference type="Pfam" id="PF04461">
    <property type="entry name" value="YajQ"/>
    <property type="match status" value="1"/>
</dbReference>
<protein>
    <recommendedName>
        <fullName evidence="3">Nucleotide-binding protein FOH10_00285</fullName>
    </recommendedName>
</protein>
<dbReference type="InterPro" id="IPR035570">
    <property type="entry name" value="UPF0234_N"/>
</dbReference>
<dbReference type="InterPro" id="IPR036183">
    <property type="entry name" value="YajQ-like_sf"/>
</dbReference>
<dbReference type="FunFam" id="3.30.70.860:FF:000004">
    <property type="entry name" value="UPF0234 protein AWC22_11905"/>
    <property type="match status" value="1"/>
</dbReference>
<name>A0A516NES3_9NOCA</name>
<organism evidence="5 6">
    <name type="scientific">Nocardia otitidiscaviarum</name>
    <dbReference type="NCBI Taxonomy" id="1823"/>
    <lineage>
        <taxon>Bacteria</taxon>
        <taxon>Bacillati</taxon>
        <taxon>Actinomycetota</taxon>
        <taxon>Actinomycetes</taxon>
        <taxon>Mycobacteriales</taxon>
        <taxon>Nocardiaceae</taxon>
        <taxon>Nocardia</taxon>
    </lineage>
</organism>
<dbReference type="SUPFAM" id="SSF89963">
    <property type="entry name" value="YajQ-like"/>
    <property type="match status" value="2"/>
</dbReference>
<dbReference type="Gene3D" id="3.30.70.990">
    <property type="entry name" value="YajQ-like, domain 2"/>
    <property type="match status" value="1"/>
</dbReference>
<dbReference type="InterPro" id="IPR035571">
    <property type="entry name" value="UPF0234-like_C"/>
</dbReference>
<dbReference type="PANTHER" id="PTHR30476">
    <property type="entry name" value="UPF0234 PROTEIN YAJQ"/>
    <property type="match status" value="1"/>
</dbReference>
<proteinExistence type="inferred from homology"/>
<sequence length="218" mass="24004">MGRSGNLPGYALQRGDENTSNPRPECKPAGKRGVRRTTVGVRTPHKLPISDRSTSVADSSFDVVSKVDRQEVDNALNQAAKELNTRYDFRGTGAGIEWSGEEKIVIQAESEDRVKAALEVFKEKLIRRDISLKAFDAGDPQASGKVYKITGTLVQGISQDNAKKISKKIRDEGPKGVKAQIQGEELRVSSKSRDDLQAVISLLKNSDFEVALQFVNYR</sequence>
<dbReference type="PANTHER" id="PTHR30476:SF0">
    <property type="entry name" value="UPF0234 PROTEIN YAJQ"/>
    <property type="match status" value="1"/>
</dbReference>
<dbReference type="NCBIfam" id="NF003819">
    <property type="entry name" value="PRK05412.1"/>
    <property type="match status" value="1"/>
</dbReference>
<dbReference type="CDD" id="cd11740">
    <property type="entry name" value="YajQ_like"/>
    <property type="match status" value="1"/>
</dbReference>
<reference evidence="5 6" key="1">
    <citation type="submission" date="2019-07" db="EMBL/GenBank/DDBJ databases">
        <title>Complete Genome Sequence and Methylome Analysis of Nocardia otitidis-caviarum NEB252.</title>
        <authorList>
            <person name="Fomenkov A."/>
            <person name="Anton B.P."/>
            <person name="Vincze T."/>
            <person name="Roberts R.J."/>
        </authorList>
    </citation>
    <scope>NUCLEOTIDE SEQUENCE [LARGE SCALE GENOMIC DNA]</scope>
    <source>
        <strain evidence="5 6">NEB252</strain>
    </source>
</reference>
<dbReference type="InterPro" id="IPR007551">
    <property type="entry name" value="YajQ/Smlt4090-like"/>
</dbReference>
<dbReference type="GO" id="GO:0005829">
    <property type="term" value="C:cytosol"/>
    <property type="evidence" value="ECO:0007669"/>
    <property type="project" value="TreeGrafter"/>
</dbReference>
<dbReference type="HAMAP" id="MF_00632">
    <property type="entry name" value="UPF0234"/>
    <property type="match status" value="1"/>
</dbReference>
<evidence type="ECO:0000313" key="5">
    <source>
        <dbReference type="EMBL" id="QDP77406.1"/>
    </source>
</evidence>
<dbReference type="Gene3D" id="3.30.70.860">
    <property type="match status" value="1"/>
</dbReference>